<keyword evidence="3" id="KW-1185">Reference proteome</keyword>
<reference evidence="2 3" key="1">
    <citation type="submission" date="2021-01" db="EMBL/GenBank/DDBJ databases">
        <title>Draft Genome Sequence and Polyhydroxyalkanoate Biosynthetic Potential of Jeongeupia naejangsanensis Type Strain DSM 24253.</title>
        <authorList>
            <person name="Turrini P."/>
            <person name="Artuso I."/>
            <person name="Lugli G.A."/>
            <person name="Frangipani E."/>
            <person name="Ventura M."/>
            <person name="Visca P."/>
        </authorList>
    </citation>
    <scope>NUCLEOTIDE SEQUENCE [LARGE SCALE GENOMIC DNA]</scope>
    <source>
        <strain evidence="2 3">DSM 24253</strain>
    </source>
</reference>
<dbReference type="Proteomes" id="UP000809431">
    <property type="component" value="Unassembled WGS sequence"/>
</dbReference>
<keyword evidence="1" id="KW-1133">Transmembrane helix</keyword>
<proteinExistence type="predicted"/>
<keyword evidence="1" id="KW-0472">Membrane</keyword>
<keyword evidence="1" id="KW-0812">Transmembrane</keyword>
<evidence type="ECO:0000256" key="1">
    <source>
        <dbReference type="SAM" id="Phobius"/>
    </source>
</evidence>
<evidence type="ECO:0000313" key="2">
    <source>
        <dbReference type="EMBL" id="MBM3115786.1"/>
    </source>
</evidence>
<evidence type="ECO:0000313" key="3">
    <source>
        <dbReference type="Proteomes" id="UP000809431"/>
    </source>
</evidence>
<comment type="caution">
    <text evidence="2">The sequence shown here is derived from an EMBL/GenBank/DDBJ whole genome shotgun (WGS) entry which is preliminary data.</text>
</comment>
<sequence>MAFYLPLLTVPISIGMALGYRRKWAISLKLQKKRWLYRILIGVQMLIYLFPIVLIAATPFLDAQVRREDAEREARDHKVLSEPMMIYGIEAPAGSRVSLSYWSDDWHYPLRVRYSRPVVWQGLHLTEFHWNDRELEGFFGLDAIALAKDGEIDGWLCRHDTPVGLVRQARPDDVVVTVEEAWIPYFDASLQPELDNCILAIAYDIGGESLPAGTRIRRSPISACRESNCGDSKPQPSWLAELPVSDAGVIWQGERWAQLTLQIGADRHSYFLYRGQR</sequence>
<protein>
    <submittedName>
        <fullName evidence="2">Uncharacterized protein</fullName>
    </submittedName>
</protein>
<feature type="transmembrane region" description="Helical" evidence="1">
    <location>
        <begin position="35"/>
        <end position="57"/>
    </location>
</feature>
<dbReference type="RefSeq" id="WP_203537645.1">
    <property type="nucleotide sequence ID" value="NZ_JAESND010000003.1"/>
</dbReference>
<gene>
    <name evidence="2" type="ORF">JMJ54_08085</name>
</gene>
<accession>A0ABS2BJJ7</accession>
<organism evidence="2 3">
    <name type="scientific">Jeongeupia naejangsanensis</name>
    <dbReference type="NCBI Taxonomy" id="613195"/>
    <lineage>
        <taxon>Bacteria</taxon>
        <taxon>Pseudomonadati</taxon>
        <taxon>Pseudomonadota</taxon>
        <taxon>Betaproteobacteria</taxon>
        <taxon>Neisseriales</taxon>
        <taxon>Chitinibacteraceae</taxon>
        <taxon>Jeongeupia</taxon>
    </lineage>
</organism>
<dbReference type="EMBL" id="JAESND010000003">
    <property type="protein sequence ID" value="MBM3115786.1"/>
    <property type="molecule type" value="Genomic_DNA"/>
</dbReference>
<name>A0ABS2BJJ7_9NEIS</name>